<keyword evidence="14" id="KW-0067">ATP-binding</keyword>
<accession>A0A445DIF0</accession>
<dbReference type="PANTHER" id="PTHR27008:SF585">
    <property type="entry name" value="PROTEIN KINASE DOMAIN-CONTAINING PROTEIN"/>
    <property type="match status" value="1"/>
</dbReference>
<evidence type="ECO:0000313" key="22">
    <source>
        <dbReference type="EMBL" id="RYR62953.1"/>
    </source>
</evidence>
<dbReference type="GO" id="GO:0005886">
    <property type="term" value="C:plasma membrane"/>
    <property type="evidence" value="ECO:0007669"/>
    <property type="project" value="UniProtKB-SubCell"/>
</dbReference>
<evidence type="ECO:0000256" key="14">
    <source>
        <dbReference type="ARBA" id="ARBA00022840"/>
    </source>
</evidence>
<dbReference type="InterPro" id="IPR003591">
    <property type="entry name" value="Leu-rich_rpt_typical-subtyp"/>
</dbReference>
<keyword evidence="11" id="KW-0677">Repeat</keyword>
<comment type="similarity">
    <text evidence="2">Belongs to the RLP family.</text>
</comment>
<comment type="catalytic activity">
    <reaction evidence="20">
        <text>L-seryl-[protein] + ATP = O-phospho-L-seryl-[protein] + ADP + H(+)</text>
        <dbReference type="Rhea" id="RHEA:17989"/>
        <dbReference type="Rhea" id="RHEA-COMP:9863"/>
        <dbReference type="Rhea" id="RHEA-COMP:11604"/>
        <dbReference type="ChEBI" id="CHEBI:15378"/>
        <dbReference type="ChEBI" id="CHEBI:29999"/>
        <dbReference type="ChEBI" id="CHEBI:30616"/>
        <dbReference type="ChEBI" id="CHEBI:83421"/>
        <dbReference type="ChEBI" id="CHEBI:456216"/>
        <dbReference type="EC" id="2.7.11.1"/>
    </reaction>
</comment>
<dbReference type="PRINTS" id="PR00019">
    <property type="entry name" value="LEURICHRPT"/>
</dbReference>
<dbReference type="STRING" id="3818.A0A445DIF0"/>
<evidence type="ECO:0000259" key="21">
    <source>
        <dbReference type="PROSITE" id="PS50011"/>
    </source>
</evidence>
<dbReference type="InterPro" id="IPR032675">
    <property type="entry name" value="LRR_dom_sf"/>
</dbReference>
<evidence type="ECO:0000256" key="11">
    <source>
        <dbReference type="ARBA" id="ARBA00022737"/>
    </source>
</evidence>
<dbReference type="InterPro" id="IPR008271">
    <property type="entry name" value="Ser/Thr_kinase_AS"/>
</dbReference>
<dbReference type="EC" id="2.7.11.1" evidence="3"/>
<evidence type="ECO:0000256" key="7">
    <source>
        <dbReference type="ARBA" id="ARBA00022614"/>
    </source>
</evidence>
<evidence type="ECO:0000256" key="18">
    <source>
        <dbReference type="ARBA" id="ARBA00023180"/>
    </source>
</evidence>
<evidence type="ECO:0000256" key="8">
    <source>
        <dbReference type="ARBA" id="ARBA00022679"/>
    </source>
</evidence>
<keyword evidence="6" id="KW-0597">Phosphoprotein</keyword>
<comment type="catalytic activity">
    <reaction evidence="19">
        <text>L-threonyl-[protein] + ATP = O-phospho-L-threonyl-[protein] + ADP + H(+)</text>
        <dbReference type="Rhea" id="RHEA:46608"/>
        <dbReference type="Rhea" id="RHEA-COMP:11060"/>
        <dbReference type="Rhea" id="RHEA-COMP:11605"/>
        <dbReference type="ChEBI" id="CHEBI:15378"/>
        <dbReference type="ChEBI" id="CHEBI:30013"/>
        <dbReference type="ChEBI" id="CHEBI:30616"/>
        <dbReference type="ChEBI" id="CHEBI:61977"/>
        <dbReference type="ChEBI" id="CHEBI:456216"/>
        <dbReference type="EC" id="2.7.11.1"/>
    </reaction>
</comment>
<keyword evidence="9" id="KW-0812">Transmembrane</keyword>
<dbReference type="Pfam" id="PF00560">
    <property type="entry name" value="LRR_1"/>
    <property type="match status" value="2"/>
</dbReference>
<keyword evidence="18" id="KW-0325">Glycoprotein</keyword>
<evidence type="ECO:0000256" key="4">
    <source>
        <dbReference type="ARBA" id="ARBA00022475"/>
    </source>
</evidence>
<dbReference type="SUPFAM" id="SSF52058">
    <property type="entry name" value="L domain-like"/>
    <property type="match status" value="1"/>
</dbReference>
<dbReference type="GO" id="GO:0004674">
    <property type="term" value="F:protein serine/threonine kinase activity"/>
    <property type="evidence" value="ECO:0007669"/>
    <property type="project" value="UniProtKB-KW"/>
</dbReference>
<keyword evidence="8" id="KW-0808">Transferase</keyword>
<keyword evidence="12" id="KW-0547">Nucleotide-binding</keyword>
<dbReference type="GO" id="GO:0005524">
    <property type="term" value="F:ATP binding"/>
    <property type="evidence" value="ECO:0007669"/>
    <property type="project" value="UniProtKB-KW"/>
</dbReference>
<evidence type="ECO:0000256" key="9">
    <source>
        <dbReference type="ARBA" id="ARBA00022692"/>
    </source>
</evidence>
<keyword evidence="23" id="KW-1185">Reference proteome</keyword>
<dbReference type="FunFam" id="1.10.510.10:FF:000358">
    <property type="entry name" value="Putative leucine-rich repeat receptor-like serine/threonine-protein kinase"/>
    <property type="match status" value="1"/>
</dbReference>
<evidence type="ECO:0000256" key="20">
    <source>
        <dbReference type="ARBA" id="ARBA00048679"/>
    </source>
</evidence>
<name>A0A445DIF0_ARAHY</name>
<evidence type="ECO:0000256" key="13">
    <source>
        <dbReference type="ARBA" id="ARBA00022777"/>
    </source>
</evidence>
<evidence type="ECO:0000313" key="23">
    <source>
        <dbReference type="Proteomes" id="UP000289738"/>
    </source>
</evidence>
<dbReference type="AlphaFoldDB" id="A0A445DIF0"/>
<dbReference type="Gene3D" id="1.10.510.10">
    <property type="entry name" value="Transferase(Phosphotransferase) domain 1"/>
    <property type="match status" value="1"/>
</dbReference>
<evidence type="ECO:0000256" key="16">
    <source>
        <dbReference type="ARBA" id="ARBA00023136"/>
    </source>
</evidence>
<sequence length="458" mass="49976">MSLGNNRLQGTIISEICKIKQLSELYITENKLISGEVPTCFGNLTSLRKLYLNSNKLSKVPSSLWSLRDILEVNLSDNALTLSLPIEIGNLKDVTFLDLSKNMISGSIPGSISGLQNLQILNLSQNKLVGGIPDSLGSLISLTDLDLSQNNLFGLIPRSLESLHYLEFINLSHNSLEGEIPSGGPFKNFTAQSFMFNKALCGNARLQVPACSKVKKKGSNANIFFIKCILPIMVSIILAANGFDESNLLGRGSFGCVQRLNIMIDVASALEYLHHGSSPIVVHCDVKPCNVLLDEDIVGHVSDFGIAKLLGEGQSKEYTKTMATVGYIAPVAKFGSKGIISTKGDVYSFGIMLMETFTRKKPTDDLFVAGLSMKGWISESLSRAIDQVVDSNLLQDEGHHHVDDIIASTSSILKLALNCCEDLPEERMNMEDIAASLNKVKAKFLKANDKDVVRFCRK</sequence>
<evidence type="ECO:0000256" key="19">
    <source>
        <dbReference type="ARBA" id="ARBA00047899"/>
    </source>
</evidence>
<reference evidence="22 23" key="1">
    <citation type="submission" date="2019-01" db="EMBL/GenBank/DDBJ databases">
        <title>Sequencing of cultivated peanut Arachis hypogaea provides insights into genome evolution and oil improvement.</title>
        <authorList>
            <person name="Chen X."/>
        </authorList>
    </citation>
    <scope>NUCLEOTIDE SEQUENCE [LARGE SCALE GENOMIC DNA]</scope>
    <source>
        <strain evidence="23">cv. Fuhuasheng</strain>
        <tissue evidence="22">Leaves</tissue>
    </source>
</reference>
<dbReference type="EMBL" id="SDMP01000004">
    <property type="protein sequence ID" value="RYR62953.1"/>
    <property type="molecule type" value="Genomic_DNA"/>
</dbReference>
<comment type="subcellular location">
    <subcellularLocation>
        <location evidence="1">Cell membrane</location>
        <topology evidence="1">Single-pass membrane protein</topology>
    </subcellularLocation>
</comment>
<evidence type="ECO:0000256" key="10">
    <source>
        <dbReference type="ARBA" id="ARBA00022729"/>
    </source>
</evidence>
<dbReference type="PROSITE" id="PS50011">
    <property type="entry name" value="PROTEIN_KINASE_DOM"/>
    <property type="match status" value="1"/>
</dbReference>
<proteinExistence type="inferred from homology"/>
<keyword evidence="13" id="KW-0418">Kinase</keyword>
<dbReference type="PROSITE" id="PS00108">
    <property type="entry name" value="PROTEIN_KINASE_ST"/>
    <property type="match status" value="1"/>
</dbReference>
<dbReference type="PROSITE" id="PS51450">
    <property type="entry name" value="LRR"/>
    <property type="match status" value="1"/>
</dbReference>
<dbReference type="InterPro" id="IPR051809">
    <property type="entry name" value="Plant_receptor-like_S/T_kinase"/>
</dbReference>
<gene>
    <name evidence="22" type="ORF">Ahy_A04g020714</name>
</gene>
<keyword evidence="17" id="KW-0675">Receptor</keyword>
<evidence type="ECO:0000256" key="6">
    <source>
        <dbReference type="ARBA" id="ARBA00022553"/>
    </source>
</evidence>
<dbReference type="InterPro" id="IPR001611">
    <property type="entry name" value="Leu-rich_rpt"/>
</dbReference>
<dbReference type="Gene3D" id="3.80.10.10">
    <property type="entry name" value="Ribonuclease Inhibitor"/>
    <property type="match status" value="1"/>
</dbReference>
<evidence type="ECO:0000256" key="15">
    <source>
        <dbReference type="ARBA" id="ARBA00022989"/>
    </source>
</evidence>
<evidence type="ECO:0000256" key="5">
    <source>
        <dbReference type="ARBA" id="ARBA00022527"/>
    </source>
</evidence>
<evidence type="ECO:0000256" key="1">
    <source>
        <dbReference type="ARBA" id="ARBA00004162"/>
    </source>
</evidence>
<keyword evidence="7" id="KW-0433">Leucine-rich repeat</keyword>
<evidence type="ECO:0000256" key="3">
    <source>
        <dbReference type="ARBA" id="ARBA00012513"/>
    </source>
</evidence>
<feature type="domain" description="Protein kinase" evidence="21">
    <location>
        <begin position="80"/>
        <end position="445"/>
    </location>
</feature>
<keyword evidence="10" id="KW-0732">Signal</keyword>
<protein>
    <recommendedName>
        <fullName evidence="3">non-specific serine/threonine protein kinase</fullName>
        <ecNumber evidence="3">2.7.11.1</ecNumber>
    </recommendedName>
</protein>
<organism evidence="22 23">
    <name type="scientific">Arachis hypogaea</name>
    <name type="common">Peanut</name>
    <dbReference type="NCBI Taxonomy" id="3818"/>
    <lineage>
        <taxon>Eukaryota</taxon>
        <taxon>Viridiplantae</taxon>
        <taxon>Streptophyta</taxon>
        <taxon>Embryophyta</taxon>
        <taxon>Tracheophyta</taxon>
        <taxon>Spermatophyta</taxon>
        <taxon>Magnoliopsida</taxon>
        <taxon>eudicotyledons</taxon>
        <taxon>Gunneridae</taxon>
        <taxon>Pentapetalae</taxon>
        <taxon>rosids</taxon>
        <taxon>fabids</taxon>
        <taxon>Fabales</taxon>
        <taxon>Fabaceae</taxon>
        <taxon>Papilionoideae</taxon>
        <taxon>50 kb inversion clade</taxon>
        <taxon>dalbergioids sensu lato</taxon>
        <taxon>Dalbergieae</taxon>
        <taxon>Pterocarpus clade</taxon>
        <taxon>Arachis</taxon>
    </lineage>
</organism>
<dbReference type="SMART" id="SM00220">
    <property type="entry name" value="S_TKc"/>
    <property type="match status" value="1"/>
</dbReference>
<keyword evidence="16" id="KW-0472">Membrane</keyword>
<dbReference type="SMART" id="SM00369">
    <property type="entry name" value="LRR_TYP"/>
    <property type="match status" value="3"/>
</dbReference>
<dbReference type="FunFam" id="3.80.10.10:FF:000111">
    <property type="entry name" value="LRR receptor-like serine/threonine-protein kinase ERECTA"/>
    <property type="match status" value="1"/>
</dbReference>
<dbReference type="Proteomes" id="UP000289738">
    <property type="component" value="Chromosome A04"/>
</dbReference>
<evidence type="ECO:0000256" key="17">
    <source>
        <dbReference type="ARBA" id="ARBA00023170"/>
    </source>
</evidence>
<keyword evidence="4" id="KW-1003">Cell membrane</keyword>
<keyword evidence="5" id="KW-0723">Serine/threonine-protein kinase</keyword>
<dbReference type="Pfam" id="PF00069">
    <property type="entry name" value="Pkinase"/>
    <property type="match status" value="1"/>
</dbReference>
<evidence type="ECO:0000256" key="2">
    <source>
        <dbReference type="ARBA" id="ARBA00009592"/>
    </source>
</evidence>
<evidence type="ECO:0000256" key="12">
    <source>
        <dbReference type="ARBA" id="ARBA00022741"/>
    </source>
</evidence>
<keyword evidence="15" id="KW-1133">Transmembrane helix</keyword>
<dbReference type="Pfam" id="PF13855">
    <property type="entry name" value="LRR_8"/>
    <property type="match status" value="2"/>
</dbReference>
<dbReference type="InterPro" id="IPR011009">
    <property type="entry name" value="Kinase-like_dom_sf"/>
</dbReference>
<dbReference type="PANTHER" id="PTHR27008">
    <property type="entry name" value="OS04G0122200 PROTEIN"/>
    <property type="match status" value="1"/>
</dbReference>
<dbReference type="InterPro" id="IPR000719">
    <property type="entry name" value="Prot_kinase_dom"/>
</dbReference>
<dbReference type="SUPFAM" id="SSF56112">
    <property type="entry name" value="Protein kinase-like (PK-like)"/>
    <property type="match status" value="1"/>
</dbReference>
<comment type="caution">
    <text evidence="22">The sequence shown here is derived from an EMBL/GenBank/DDBJ whole genome shotgun (WGS) entry which is preliminary data.</text>
</comment>